<name>A0A0N4VLE7_ENTVE</name>
<accession>A0A0N4VLE7</accession>
<dbReference type="EMBL" id="UXUI01011447">
    <property type="protein sequence ID" value="VDD96242.1"/>
    <property type="molecule type" value="Genomic_DNA"/>
</dbReference>
<dbReference type="WBParaSite" id="EVEC_0001171501-mRNA-1">
    <property type="protein sequence ID" value="EVEC_0001171501-mRNA-1"/>
    <property type="gene ID" value="EVEC_0001171501"/>
</dbReference>
<gene>
    <name evidence="1" type="ORF">EVEC_LOCUS10993</name>
</gene>
<evidence type="ECO:0000313" key="3">
    <source>
        <dbReference type="WBParaSite" id="EVEC_0001171501-mRNA-1"/>
    </source>
</evidence>
<reference evidence="3" key="1">
    <citation type="submission" date="2017-02" db="UniProtKB">
        <authorList>
            <consortium name="WormBaseParasite"/>
        </authorList>
    </citation>
    <scope>IDENTIFICATION</scope>
</reference>
<evidence type="ECO:0000313" key="2">
    <source>
        <dbReference type="Proteomes" id="UP000274131"/>
    </source>
</evidence>
<keyword evidence="2" id="KW-1185">Reference proteome</keyword>
<reference evidence="1 2" key="2">
    <citation type="submission" date="2018-10" db="EMBL/GenBank/DDBJ databases">
        <authorList>
            <consortium name="Pathogen Informatics"/>
        </authorList>
    </citation>
    <scope>NUCLEOTIDE SEQUENCE [LARGE SCALE GENOMIC DNA]</scope>
</reference>
<dbReference type="Proteomes" id="UP000274131">
    <property type="component" value="Unassembled WGS sequence"/>
</dbReference>
<dbReference type="AlphaFoldDB" id="A0A0N4VLE7"/>
<protein>
    <submittedName>
        <fullName evidence="1 3">Uncharacterized protein</fullName>
    </submittedName>
</protein>
<sequence>MGTYDNSRKGSCHAEAVWSPVKDLRGLCTSSTATSSDDGGEADLSIYLKKEVLPPNTFEAMNYTSKDSYVSLSY</sequence>
<organism evidence="3">
    <name type="scientific">Enterobius vermicularis</name>
    <name type="common">Human pinworm</name>
    <dbReference type="NCBI Taxonomy" id="51028"/>
    <lineage>
        <taxon>Eukaryota</taxon>
        <taxon>Metazoa</taxon>
        <taxon>Ecdysozoa</taxon>
        <taxon>Nematoda</taxon>
        <taxon>Chromadorea</taxon>
        <taxon>Rhabditida</taxon>
        <taxon>Spirurina</taxon>
        <taxon>Oxyuridomorpha</taxon>
        <taxon>Oxyuroidea</taxon>
        <taxon>Oxyuridae</taxon>
        <taxon>Enterobius</taxon>
    </lineage>
</organism>
<evidence type="ECO:0000313" key="1">
    <source>
        <dbReference type="EMBL" id="VDD96242.1"/>
    </source>
</evidence>
<proteinExistence type="predicted"/>